<evidence type="ECO:0000256" key="1">
    <source>
        <dbReference type="SAM" id="MobiDB-lite"/>
    </source>
</evidence>
<evidence type="ECO:0000313" key="4">
    <source>
        <dbReference type="EMBL" id="EGV29608.1"/>
    </source>
</evidence>
<dbReference type="RefSeq" id="WP_007041913.1">
    <property type="nucleotide sequence ID" value="NZ_AFWT01000025.1"/>
</dbReference>
<comment type="caution">
    <text evidence="4">The sequence shown here is derived from an EMBL/GenBank/DDBJ whole genome shotgun (WGS) entry which is preliminary data.</text>
</comment>
<protein>
    <submittedName>
        <fullName evidence="4">Plasmid-related protein</fullName>
    </submittedName>
</protein>
<name>G2E4I7_9GAMM</name>
<evidence type="ECO:0000259" key="3">
    <source>
        <dbReference type="Pfam" id="PF23536"/>
    </source>
</evidence>
<feature type="signal peptide" evidence="2">
    <location>
        <begin position="1"/>
        <end position="32"/>
    </location>
</feature>
<feature type="domain" description="TraK C-terminal" evidence="3">
    <location>
        <begin position="192"/>
        <end position="299"/>
    </location>
</feature>
<reference evidence="4 5" key="1">
    <citation type="submission" date="2011-06" db="EMBL/GenBank/DDBJ databases">
        <title>The draft genome of Thiorhodococcus drewsii AZ1.</title>
        <authorList>
            <consortium name="US DOE Joint Genome Institute (JGI-PGF)"/>
            <person name="Lucas S."/>
            <person name="Han J."/>
            <person name="Lapidus A."/>
            <person name="Cheng J.-F."/>
            <person name="Goodwin L."/>
            <person name="Pitluck S."/>
            <person name="Peters L."/>
            <person name="Land M.L."/>
            <person name="Hauser L."/>
            <person name="Vogl K."/>
            <person name="Liu Z."/>
            <person name="Imhoff J."/>
            <person name="Thiel V."/>
            <person name="Frigaard N.-U."/>
            <person name="Bryant D.A."/>
            <person name="Woyke T.J."/>
        </authorList>
    </citation>
    <scope>NUCLEOTIDE SEQUENCE [LARGE SCALE GENOMIC DNA]</scope>
    <source>
        <strain evidence="4 5">AZ1</strain>
    </source>
</reference>
<dbReference type="OrthoDB" id="5298536at2"/>
<dbReference type="EMBL" id="AFWT01000025">
    <property type="protein sequence ID" value="EGV29608.1"/>
    <property type="molecule type" value="Genomic_DNA"/>
</dbReference>
<proteinExistence type="predicted"/>
<evidence type="ECO:0000256" key="2">
    <source>
        <dbReference type="SAM" id="SignalP"/>
    </source>
</evidence>
<sequence length="321" mass="34087">MPTGRLICSHCPAHPLAATLAVLLSGIGPAVAQPEDIGIELPPIPDAVLAGERTLEPDDWGGHFLRVKAESPAPSPTHLEVGPVTVQATIGVNLIVEIAIDHLNRILTPFPNPQVRTVSDASTSVDGSAIYVATGNETPVTLFVSDVSDPNHALSLTLAPRRIPPREIRLFLTDPLPNPSPIGAPSAPAGAAAPDYVAAITEAMRALAREEIPEGYGLRQARRQETVTCVQLGLETRRGQVLEGGDLWLITALARNTTDAELEIEERACRADLDGETVAVAAWPRVWLAPGEQAELYVAVGRPTPEQRRPARPSLRGAGAR</sequence>
<dbReference type="Proteomes" id="UP000004200">
    <property type="component" value="Unassembled WGS sequence"/>
</dbReference>
<accession>G2E4I7</accession>
<dbReference type="PATRIC" id="fig|765913.3.peg.3265"/>
<dbReference type="eggNOG" id="ENOG502Z7SN">
    <property type="taxonomic scope" value="Bacteria"/>
</dbReference>
<organism evidence="4 5">
    <name type="scientific">Thiorhodococcus drewsii AZ1</name>
    <dbReference type="NCBI Taxonomy" id="765913"/>
    <lineage>
        <taxon>Bacteria</taxon>
        <taxon>Pseudomonadati</taxon>
        <taxon>Pseudomonadota</taxon>
        <taxon>Gammaproteobacteria</taxon>
        <taxon>Chromatiales</taxon>
        <taxon>Chromatiaceae</taxon>
        <taxon>Thiorhodococcus</taxon>
    </lineage>
</organism>
<dbReference type="AlphaFoldDB" id="G2E4I7"/>
<gene>
    <name evidence="4" type="ORF">ThidrDRAFT_3200</name>
</gene>
<feature type="chain" id="PRO_5003428409" evidence="2">
    <location>
        <begin position="33"/>
        <end position="321"/>
    </location>
</feature>
<feature type="region of interest" description="Disordered" evidence="1">
    <location>
        <begin position="301"/>
        <end position="321"/>
    </location>
</feature>
<keyword evidence="5" id="KW-1185">Reference proteome</keyword>
<dbReference type="Pfam" id="PF23536">
    <property type="entry name" value="TraK_C"/>
    <property type="match status" value="1"/>
</dbReference>
<dbReference type="STRING" id="765913.ThidrDRAFT_3200"/>
<keyword evidence="2" id="KW-0732">Signal</keyword>
<evidence type="ECO:0000313" key="5">
    <source>
        <dbReference type="Proteomes" id="UP000004200"/>
    </source>
</evidence>
<dbReference type="InterPro" id="IPR055397">
    <property type="entry name" value="TraK_C"/>
</dbReference>